<comment type="similarity">
    <text evidence="6">Belongs to the ABC-4 integral membrane protein family.</text>
</comment>
<dbReference type="Pfam" id="PF02687">
    <property type="entry name" value="FtsX"/>
    <property type="match status" value="2"/>
</dbReference>
<name>F4MQL0_MYCML</name>
<proteinExistence type="inferred from homology"/>
<dbReference type="InterPro" id="IPR050250">
    <property type="entry name" value="Macrolide_Exporter_MacB"/>
</dbReference>
<dbReference type="OrthoDB" id="393409at2"/>
<dbReference type="InterPro" id="IPR003838">
    <property type="entry name" value="ABC3_permease_C"/>
</dbReference>
<gene>
    <name evidence="9" type="ORF">MLC_6650</name>
</gene>
<dbReference type="PANTHER" id="PTHR30572">
    <property type="entry name" value="MEMBRANE COMPONENT OF TRANSPORTER-RELATED"/>
    <property type="match status" value="1"/>
</dbReference>
<reference evidence="10" key="2">
    <citation type="journal article" date="2011" name="BMC Genomics">
        <title>Mycoplasma mycoides, from mycoides Small Colony to capri. A microevolutionary perspective.</title>
        <authorList>
            <person name="Thiaucourt F."/>
            <person name="Manso-Silvan L."/>
            <person name="Salah W."/>
            <person name="Barbe V."/>
            <person name="Berger A."/>
            <person name="Jacob D."/>
            <person name="Breton M."/>
            <person name="Dupuy V."/>
            <person name="Lomenech A.M."/>
            <person name="Blanchard A."/>
            <person name="Sirand-Pugnet P."/>
        </authorList>
    </citation>
    <scope>NUCLEOTIDE SEQUENCE [LARGE SCALE GENOMIC DNA]</scope>
    <source>
        <strain evidence="10">95010</strain>
    </source>
</reference>
<feature type="transmembrane region" description="Helical" evidence="7">
    <location>
        <begin position="414"/>
        <end position="444"/>
    </location>
</feature>
<dbReference type="EMBL" id="FQ377874">
    <property type="protein sequence ID" value="CBW54393.1"/>
    <property type="molecule type" value="Genomic_DNA"/>
</dbReference>
<evidence type="ECO:0000256" key="1">
    <source>
        <dbReference type="ARBA" id="ARBA00004651"/>
    </source>
</evidence>
<evidence type="ECO:0000256" key="5">
    <source>
        <dbReference type="ARBA" id="ARBA00023136"/>
    </source>
</evidence>
<reference evidence="10" key="1">
    <citation type="journal article" date="2011" name="BMC Genomics">
        <title>Mycoplasma mycoides, from "mycoides Small Colony" to "capri". A microevolutionary perspective.</title>
        <authorList>
            <person name="Thiaucourt F."/>
            <person name="Manso-Silvan L."/>
            <person name="Salah W."/>
            <person name="Barbe V."/>
            <person name="Berger A."/>
            <person name="Jacob D."/>
            <person name="Breton M."/>
            <person name="Dupuy V."/>
            <person name="Lomenech A.M."/>
            <person name="Blanchard A."/>
            <person name="Sirand-Pugnet P."/>
        </authorList>
    </citation>
    <scope>NUCLEOTIDE SEQUENCE [LARGE SCALE GENOMIC DNA]</scope>
    <source>
        <strain evidence="10">95010</strain>
    </source>
</reference>
<keyword evidence="5 7" id="KW-0472">Membrane</keyword>
<sequence>MMSMKTKNKKNTWLGLILKNSLKNSFKYKSQLFGLVLLVMIMSLIMSLISAINSRVLDKYDDLITNSNQHNLVLKLDPYENVSTSLITSNNQIQAQQQYINRLNEKLYSRYNFKFDWSRTESREFKQVKSLNNLQTLKAVSKQYLTDNKVDQLVIVKGRNINSNKEVLIDPIYAKKHNIKINDIIRFQKDVLGDQLLVNSLENKTTTKQQFEDINKITKQGLTDNNGIYQIKYASSFDWYQVVGFANSADFIFPTINAYSPIPNRLNEGIIYVEPLRFGLIKQTDGFYKYDSTSSKLVVSSNNEWESFYSLKTNQKLSDEIIDWMNQYFSQLINKKAQDKWIYKLEDPNYRFNSRTSVIKKTIGAYNIYSFIVLLAVISVVLYTTFLITKKQILNSRGQIGTMRAIGYKKRQMVLNYVMMPFFTSIVGGILGYILSCLISIIIINRFSNYFSLDYGVFSFDWIGLLNNLIFMWLIISAISFLIGYLIMKKGAINLLENRNAKKISKLGSLIKSLSNKRKFNHRLRAALLVNSGSKLTGVGFVVLIATILFTISFVSPNLLKNNKIYAYNGVKYNQIVEYSQPTYNNPFSFIRVFNPDKKSDDKYNIIKNNNRYLATSLPTKDNQYDLQTIINDYLNQTYNNAYYSLAIDLQNKQEVQAINLALSNMKLLQAQDIALTKQYFKYISSLSITPSSIHHILLKNWPDYDNLINKLKEIKENEFETLLNQFKYLQQFYATYTNSIGLAINRSYINSFDLKDKKNLRIQKFNNNNSSEQNNLKTKAYDDILNSDLLSLSKSSFSAKEFKNKIINQFKLTNSDSSLGMYHILDNKWNKSNSISDQFLDISAFDFINKKYKLDDLKDLVIKLSLWFSVMFYKRDDQALIQAAYSRAPYFVKQNLKISYNSNKDYTLGFNLTTFNKNYEQLGTLLNVKTLDNKHTFKIYGILNNHDYIDLYDQNKTDLIKKLFDSEQNSIIINQTIAKRLNLKPNDKISLNVLQNELQHIKNNKTTVFKTSDWSMKQDKSYDSFIQRSDISTNNLKVKTNNSVLELNNGFSDVNSYYQSYLNNELKLGTKVQNKTFKIVGIHDGYNENMAWIKESDAQEILNYKQNKSIWWKDIFAPQWNKTFSSIQAKQVLNDTLDLNNKSLTDYSYEQFVNEFINNKNHKNHKIAKKVLQIFDNQFPIFNYKYSKSNDIGNLDTIVSTYSKIADYNPVSLNGQHLENKTSYDGIGQGVIQTITPIQITKQILDQISNLVMLALVLAIITILMIAFVIILLTTSLIISDNTRFIATLKVLGYSNKYITENILGMYFIVIANMLVIGFISGWFIFDSTIKSLYSIIVLPIIFPIWLPFAVILAVSGIYLITLIVGFNSIYKTDATLTLKDNDV</sequence>
<feature type="transmembrane region" description="Helical" evidence="7">
    <location>
        <begin position="368"/>
        <end position="388"/>
    </location>
</feature>
<feature type="transmembrane region" description="Helical" evidence="7">
    <location>
        <begin position="1252"/>
        <end position="1280"/>
    </location>
</feature>
<evidence type="ECO:0000256" key="3">
    <source>
        <dbReference type="ARBA" id="ARBA00022692"/>
    </source>
</evidence>
<feature type="transmembrane region" description="Helical" evidence="7">
    <location>
        <begin position="526"/>
        <end position="555"/>
    </location>
</feature>
<feature type="transmembrane region" description="Helical" evidence="7">
    <location>
        <begin position="1333"/>
        <end position="1366"/>
    </location>
</feature>
<keyword evidence="2" id="KW-1003">Cell membrane</keyword>
<feature type="domain" description="ABC3 transporter permease C-terminal" evidence="8">
    <location>
        <begin position="1259"/>
        <end position="1374"/>
    </location>
</feature>
<dbReference type="PANTHER" id="PTHR30572:SF4">
    <property type="entry name" value="ABC TRANSPORTER PERMEASE YTRF"/>
    <property type="match status" value="1"/>
</dbReference>
<evidence type="ECO:0000256" key="6">
    <source>
        <dbReference type="ARBA" id="ARBA00038076"/>
    </source>
</evidence>
<evidence type="ECO:0000259" key="8">
    <source>
        <dbReference type="Pfam" id="PF02687"/>
    </source>
</evidence>
<feature type="domain" description="ABC3 transporter permease C-terminal" evidence="8">
    <location>
        <begin position="372"/>
        <end position="490"/>
    </location>
</feature>
<dbReference type="Proteomes" id="UP000010103">
    <property type="component" value="Chromosome"/>
</dbReference>
<dbReference type="GO" id="GO:0022857">
    <property type="term" value="F:transmembrane transporter activity"/>
    <property type="evidence" value="ECO:0007669"/>
    <property type="project" value="TreeGrafter"/>
</dbReference>
<evidence type="ECO:0000256" key="4">
    <source>
        <dbReference type="ARBA" id="ARBA00022989"/>
    </source>
</evidence>
<feature type="transmembrane region" description="Helical" evidence="7">
    <location>
        <begin position="464"/>
        <end position="487"/>
    </location>
</feature>
<keyword evidence="4 7" id="KW-1133">Transmembrane helix</keyword>
<feature type="transmembrane region" description="Helical" evidence="7">
    <location>
        <begin position="32"/>
        <end position="52"/>
    </location>
</feature>
<dbReference type="GO" id="GO:0005886">
    <property type="term" value="C:plasma membrane"/>
    <property type="evidence" value="ECO:0007669"/>
    <property type="project" value="UniProtKB-SubCell"/>
</dbReference>
<accession>F4MQL0</accession>
<dbReference type="KEGG" id="mml:MLC_6650"/>
<evidence type="ECO:0000256" key="7">
    <source>
        <dbReference type="SAM" id="Phobius"/>
    </source>
</evidence>
<evidence type="ECO:0000313" key="9">
    <source>
        <dbReference type="EMBL" id="CBW54393.1"/>
    </source>
</evidence>
<organism evidence="9 10">
    <name type="scientific">Mycoplasma mycoides subsp. capri LC str. 95010</name>
    <dbReference type="NCBI Taxonomy" id="862259"/>
    <lineage>
        <taxon>Bacteria</taxon>
        <taxon>Bacillati</taxon>
        <taxon>Mycoplasmatota</taxon>
        <taxon>Mollicutes</taxon>
        <taxon>Mycoplasmataceae</taxon>
        <taxon>Mycoplasma</taxon>
    </lineage>
</organism>
<feature type="transmembrane region" description="Helical" evidence="7">
    <location>
        <begin position="1305"/>
        <end position="1327"/>
    </location>
</feature>
<dbReference type="HOGENOM" id="CLU_255567_0_0_14"/>
<evidence type="ECO:0000256" key="2">
    <source>
        <dbReference type="ARBA" id="ARBA00022475"/>
    </source>
</evidence>
<keyword evidence="3 7" id="KW-0812">Transmembrane</keyword>
<comment type="subcellular location">
    <subcellularLocation>
        <location evidence="1">Cell membrane</location>
        <topology evidence="1">Multi-pass membrane protein</topology>
    </subcellularLocation>
</comment>
<protein>
    <recommendedName>
        <fullName evidence="8">ABC3 transporter permease C-terminal domain-containing protein</fullName>
    </recommendedName>
</protein>
<evidence type="ECO:0000313" key="10">
    <source>
        <dbReference type="Proteomes" id="UP000010103"/>
    </source>
</evidence>